<sequence>MKKVVPLILLASISFSSLAKTDEECKAQAVAATSAITNIATGEIPSSAEMQEKAKQRLVEIEKNLSQGKYCKALQLAVSQS</sequence>
<gene>
    <name evidence="2" type="ORF">RJ45_04070</name>
</gene>
<dbReference type="EMBL" id="JWLZ01000037">
    <property type="protein sequence ID" value="KHT64883.1"/>
    <property type="molecule type" value="Genomic_DNA"/>
</dbReference>
<dbReference type="RefSeq" id="WP_039458441.1">
    <property type="nucleotide sequence ID" value="NZ_JWLZ01000037.1"/>
</dbReference>
<evidence type="ECO:0000313" key="2">
    <source>
        <dbReference type="EMBL" id="KHT64883.1"/>
    </source>
</evidence>
<protein>
    <submittedName>
        <fullName evidence="2">Uncharacterized protein</fullName>
    </submittedName>
</protein>
<evidence type="ECO:0000256" key="1">
    <source>
        <dbReference type="SAM" id="SignalP"/>
    </source>
</evidence>
<reference evidence="2 3" key="1">
    <citation type="submission" date="2014-12" db="EMBL/GenBank/DDBJ databases">
        <title>Genome sequencing of Photobacterium gaetbulicola AD005a.</title>
        <authorList>
            <person name="Adrian T.G.S."/>
            <person name="Chan K.G."/>
        </authorList>
    </citation>
    <scope>NUCLEOTIDE SEQUENCE [LARGE SCALE GENOMIC DNA]</scope>
    <source>
        <strain evidence="2 3">AD005a</strain>
    </source>
</reference>
<proteinExistence type="predicted"/>
<dbReference type="Proteomes" id="UP000031278">
    <property type="component" value="Unassembled WGS sequence"/>
</dbReference>
<feature type="chain" id="PRO_5002141704" evidence="1">
    <location>
        <begin position="20"/>
        <end position="81"/>
    </location>
</feature>
<feature type="signal peptide" evidence="1">
    <location>
        <begin position="1"/>
        <end position="19"/>
    </location>
</feature>
<name>A0A0B9G855_9GAMM</name>
<evidence type="ECO:0000313" key="3">
    <source>
        <dbReference type="Proteomes" id="UP000031278"/>
    </source>
</evidence>
<comment type="caution">
    <text evidence="2">The sequence shown here is derived from an EMBL/GenBank/DDBJ whole genome shotgun (WGS) entry which is preliminary data.</text>
</comment>
<organism evidence="2 3">
    <name type="scientific">Photobacterium gaetbulicola</name>
    <dbReference type="NCBI Taxonomy" id="1295392"/>
    <lineage>
        <taxon>Bacteria</taxon>
        <taxon>Pseudomonadati</taxon>
        <taxon>Pseudomonadota</taxon>
        <taxon>Gammaproteobacteria</taxon>
        <taxon>Vibrionales</taxon>
        <taxon>Vibrionaceae</taxon>
        <taxon>Photobacterium</taxon>
    </lineage>
</organism>
<dbReference type="AlphaFoldDB" id="A0A0B9G855"/>
<keyword evidence="1" id="KW-0732">Signal</keyword>
<accession>A0A0B9G855</accession>